<dbReference type="OrthoDB" id="570545at2"/>
<keyword evidence="5" id="KW-1185">Reference proteome</keyword>
<dbReference type="RefSeq" id="WP_148623096.1">
    <property type="nucleotide sequence ID" value="NZ_SDGZ01000017.1"/>
</dbReference>
<reference evidence="4 5" key="1">
    <citation type="submission" date="2019-01" db="EMBL/GenBank/DDBJ databases">
        <title>Weissella sp. nov., a novel lactic acid bacterium isolated from animal feces.</title>
        <authorList>
            <person name="Wang L.-T."/>
        </authorList>
    </citation>
    <scope>NUCLEOTIDE SEQUENCE [LARGE SCALE GENOMIC DNA]</scope>
    <source>
        <strain evidence="4 5">8H-2</strain>
    </source>
</reference>
<feature type="domain" description="Glycosyl transferase family 1" evidence="3">
    <location>
        <begin position="325"/>
        <end position="487"/>
    </location>
</feature>
<keyword evidence="2 4" id="KW-0808">Transferase</keyword>
<evidence type="ECO:0000313" key="4">
    <source>
        <dbReference type="EMBL" id="TYC48750.1"/>
    </source>
</evidence>
<dbReference type="Gene3D" id="3.40.50.2000">
    <property type="entry name" value="Glycogen Phosphorylase B"/>
    <property type="match status" value="3"/>
</dbReference>
<name>A0A6C2C489_9LACO</name>
<dbReference type="SUPFAM" id="SSF53756">
    <property type="entry name" value="UDP-Glycosyltransferase/glycogen phosphorylase"/>
    <property type="match status" value="1"/>
</dbReference>
<dbReference type="AlphaFoldDB" id="A0A6C2C489"/>
<sequence>MANYFVTYDYADQLSGIEHAQLKRMSALREKTVTPNKIVSLAYNRFLTRSLKKNGIDPAEFINMYDFLQGVSVTTLEDYAYQIPATQLIAENEAILDQNEVMWTIGIGNVTTKKIYLMNNPVFDLQINYVEFFDGNGYKIKTDYYDIRGFKSMSDIYGQRGGVAREINFNLAGQPVVESVYKREPNGAINATQWFVSDGHGTIKHSFSQKAELEGYFFDLLNKSNQEENIFISDRAFKTDQGLLNMRTARKMYAYWHSTFVPNGKDPLTTKPFDTLLDEIKAADKIDGLIAATSAEVEDLQRVVEGKIPVFKINSALIDERTMEFNKFSRRHKYEIITVARLSEEKRLDLGVEIFAKVVKRVPQAKWHIYGYNQNGNRQKLEQQIADLNLQANIMIHPYQNDLNEIYENAQLFWMLSLYEGFNMAQLEAMSHGVPVVAFDIKYGPAELIDQAKNGYLIENNNLDDFAKRTVELLKSQFTLEKLGKESQLKASFYNKNQMAQQWLELLN</sequence>
<dbReference type="Proteomes" id="UP000371977">
    <property type="component" value="Unassembled WGS sequence"/>
</dbReference>
<evidence type="ECO:0000259" key="3">
    <source>
        <dbReference type="Pfam" id="PF00534"/>
    </source>
</evidence>
<evidence type="ECO:0000256" key="2">
    <source>
        <dbReference type="ARBA" id="ARBA00022679"/>
    </source>
</evidence>
<keyword evidence="1" id="KW-0328">Glycosyltransferase</keyword>
<evidence type="ECO:0000313" key="5">
    <source>
        <dbReference type="Proteomes" id="UP000371977"/>
    </source>
</evidence>
<proteinExistence type="predicted"/>
<organism evidence="4 5">
    <name type="scientific">Weissella muntiaci</name>
    <dbReference type="NCBI Taxonomy" id="2508881"/>
    <lineage>
        <taxon>Bacteria</taxon>
        <taxon>Bacillati</taxon>
        <taxon>Bacillota</taxon>
        <taxon>Bacilli</taxon>
        <taxon>Lactobacillales</taxon>
        <taxon>Lactobacillaceae</taxon>
        <taxon>Weissella</taxon>
    </lineage>
</organism>
<dbReference type="InterPro" id="IPR001296">
    <property type="entry name" value="Glyco_trans_1"/>
</dbReference>
<dbReference type="PANTHER" id="PTHR12526:SF629">
    <property type="entry name" value="TEICHURONIC ACID BIOSYNTHESIS GLYCOSYLTRANSFERASE TUAH-RELATED"/>
    <property type="match status" value="1"/>
</dbReference>
<accession>A0A6C2C489</accession>
<dbReference type="GO" id="GO:0016757">
    <property type="term" value="F:glycosyltransferase activity"/>
    <property type="evidence" value="ECO:0007669"/>
    <property type="project" value="UniProtKB-KW"/>
</dbReference>
<comment type="caution">
    <text evidence="4">The sequence shown here is derived from an EMBL/GenBank/DDBJ whole genome shotgun (WGS) entry which is preliminary data.</text>
</comment>
<protein>
    <submittedName>
        <fullName evidence="4">Glycosyltransferase</fullName>
    </submittedName>
</protein>
<dbReference type="PANTHER" id="PTHR12526">
    <property type="entry name" value="GLYCOSYLTRANSFERASE"/>
    <property type="match status" value="1"/>
</dbReference>
<gene>
    <name evidence="4" type="ORF">ESZ50_08240</name>
</gene>
<evidence type="ECO:0000256" key="1">
    <source>
        <dbReference type="ARBA" id="ARBA00022676"/>
    </source>
</evidence>
<dbReference type="EMBL" id="SDGZ01000017">
    <property type="protein sequence ID" value="TYC48750.1"/>
    <property type="molecule type" value="Genomic_DNA"/>
</dbReference>
<dbReference type="Pfam" id="PF00534">
    <property type="entry name" value="Glycos_transf_1"/>
    <property type="match status" value="1"/>
</dbReference>